<dbReference type="GO" id="GO:0005737">
    <property type="term" value="C:cytoplasm"/>
    <property type="evidence" value="ECO:0007669"/>
    <property type="project" value="UniProtKB-SubCell"/>
</dbReference>
<comment type="subunit">
    <text evidence="3 7">Homodimer.</text>
</comment>
<keyword evidence="5 7" id="KW-0963">Cytoplasm</keyword>
<dbReference type="GO" id="GO:0006817">
    <property type="term" value="P:phosphate ion transport"/>
    <property type="evidence" value="ECO:0007669"/>
    <property type="project" value="UniProtKB-KW"/>
</dbReference>
<comment type="function">
    <text evidence="7">Plays a role in the regulation of phosphate uptake.</text>
</comment>
<evidence type="ECO:0000256" key="2">
    <source>
        <dbReference type="ARBA" id="ARBA00008107"/>
    </source>
</evidence>
<name>A0A660SKF3_UNCT6</name>
<evidence type="ECO:0000259" key="8">
    <source>
        <dbReference type="Pfam" id="PF01895"/>
    </source>
</evidence>
<evidence type="ECO:0000256" key="7">
    <source>
        <dbReference type="PIRNR" id="PIRNR003107"/>
    </source>
</evidence>
<evidence type="ECO:0000256" key="5">
    <source>
        <dbReference type="ARBA" id="ARBA00022490"/>
    </source>
</evidence>
<keyword evidence="6 7" id="KW-0592">Phosphate transport</keyword>
<feature type="domain" description="PhoU" evidence="8">
    <location>
        <begin position="17"/>
        <end position="100"/>
    </location>
</feature>
<evidence type="ECO:0000256" key="1">
    <source>
        <dbReference type="ARBA" id="ARBA00004496"/>
    </source>
</evidence>
<dbReference type="GO" id="GO:0030643">
    <property type="term" value="P:intracellular phosphate ion homeostasis"/>
    <property type="evidence" value="ECO:0007669"/>
    <property type="project" value="InterPro"/>
</dbReference>
<evidence type="ECO:0000313" key="10">
    <source>
        <dbReference type="Proteomes" id="UP000271125"/>
    </source>
</evidence>
<dbReference type="GO" id="GO:0045936">
    <property type="term" value="P:negative regulation of phosphate metabolic process"/>
    <property type="evidence" value="ECO:0007669"/>
    <property type="project" value="InterPro"/>
</dbReference>
<protein>
    <recommendedName>
        <fullName evidence="7">Phosphate-specific transport system accessory protein PhoU</fullName>
    </recommendedName>
</protein>
<evidence type="ECO:0000256" key="3">
    <source>
        <dbReference type="ARBA" id="ARBA00011738"/>
    </source>
</evidence>
<dbReference type="PIRSF" id="PIRSF003107">
    <property type="entry name" value="PhoU"/>
    <property type="match status" value="1"/>
</dbReference>
<proteinExistence type="inferred from homology"/>
<dbReference type="SUPFAM" id="SSF109755">
    <property type="entry name" value="PhoU-like"/>
    <property type="match status" value="1"/>
</dbReference>
<dbReference type="Proteomes" id="UP000271125">
    <property type="component" value="Unassembled WGS sequence"/>
</dbReference>
<sequence length="216" mass="25274">MLKEQIELLKKEVIEYSLFIENIIKNNIEGIEKNNRDILIQIIEKDEPKTNLIEIEIENKCIDLIARYQPKAIDLRMIIMSLKMNNDLERIADHSANIANSSLYIIERPEIKEMKSIKRMSEEVLDMFEDSIKSFIQMNANLASAVYKRDDYIDKLRLTILKSLIGTIRTNPDNVESIFHIERITKNLERIADLTTNLCEDIIFIVEGKIIKHKNL</sequence>
<evidence type="ECO:0000313" key="9">
    <source>
        <dbReference type="EMBL" id="RKX70521.1"/>
    </source>
</evidence>
<reference evidence="9 10" key="1">
    <citation type="submission" date="2018-06" db="EMBL/GenBank/DDBJ databases">
        <title>Extensive metabolic versatility and redundancy in microbially diverse, dynamic hydrothermal sediments.</title>
        <authorList>
            <person name="Dombrowski N."/>
            <person name="Teske A."/>
            <person name="Baker B.J."/>
        </authorList>
    </citation>
    <scope>NUCLEOTIDE SEQUENCE [LARGE SCALE GENOMIC DNA]</scope>
    <source>
        <strain evidence="9">B10_G13</strain>
    </source>
</reference>
<dbReference type="FunFam" id="1.20.58.220:FF:000004">
    <property type="entry name" value="Phosphate-specific transport system accessory protein PhoU"/>
    <property type="match status" value="1"/>
</dbReference>
<dbReference type="NCBIfam" id="TIGR02135">
    <property type="entry name" value="phoU_full"/>
    <property type="match status" value="1"/>
</dbReference>
<dbReference type="AlphaFoldDB" id="A0A660SKF3"/>
<dbReference type="PANTHER" id="PTHR42930">
    <property type="entry name" value="PHOSPHATE-SPECIFIC TRANSPORT SYSTEM ACCESSORY PROTEIN PHOU"/>
    <property type="match status" value="1"/>
</dbReference>
<dbReference type="InterPro" id="IPR038078">
    <property type="entry name" value="PhoU-like_sf"/>
</dbReference>
<dbReference type="Gene3D" id="1.20.58.220">
    <property type="entry name" value="Phosphate transport system protein phou homolog 2, domain 2"/>
    <property type="match status" value="2"/>
</dbReference>
<dbReference type="PANTHER" id="PTHR42930:SF3">
    <property type="entry name" value="PHOSPHATE-SPECIFIC TRANSPORT SYSTEM ACCESSORY PROTEIN PHOU"/>
    <property type="match status" value="1"/>
</dbReference>
<comment type="caution">
    <text evidence="9">The sequence shown here is derived from an EMBL/GenBank/DDBJ whole genome shotgun (WGS) entry which is preliminary data.</text>
</comment>
<gene>
    <name evidence="9" type="primary">phoU</name>
    <name evidence="9" type="ORF">DRP43_03275</name>
</gene>
<dbReference type="InterPro" id="IPR026022">
    <property type="entry name" value="PhoU_dom"/>
</dbReference>
<dbReference type="EMBL" id="QNBD01000131">
    <property type="protein sequence ID" value="RKX70521.1"/>
    <property type="molecule type" value="Genomic_DNA"/>
</dbReference>
<comment type="subcellular location">
    <subcellularLocation>
        <location evidence="1 7">Cytoplasm</location>
    </subcellularLocation>
</comment>
<evidence type="ECO:0000256" key="4">
    <source>
        <dbReference type="ARBA" id="ARBA00022448"/>
    </source>
</evidence>
<dbReference type="Pfam" id="PF01895">
    <property type="entry name" value="PhoU"/>
    <property type="match status" value="2"/>
</dbReference>
<feature type="domain" description="PhoU" evidence="8">
    <location>
        <begin position="117"/>
        <end position="202"/>
    </location>
</feature>
<organism evidence="9 10">
    <name type="scientific">candidate division TA06 bacterium</name>
    <dbReference type="NCBI Taxonomy" id="2250710"/>
    <lineage>
        <taxon>Bacteria</taxon>
        <taxon>Bacteria division TA06</taxon>
    </lineage>
</organism>
<dbReference type="InterPro" id="IPR028366">
    <property type="entry name" value="PhoU"/>
</dbReference>
<accession>A0A660SKF3</accession>
<evidence type="ECO:0000256" key="6">
    <source>
        <dbReference type="ARBA" id="ARBA00022592"/>
    </source>
</evidence>
<keyword evidence="4 7" id="KW-0813">Transport</keyword>
<comment type="similarity">
    <text evidence="2 7">Belongs to the PhoU family.</text>
</comment>